<evidence type="ECO:0000313" key="8">
    <source>
        <dbReference type="EMBL" id="OAY32861.1"/>
    </source>
</evidence>
<gene>
    <name evidence="8" type="ORF">MANES_13G051300v8</name>
</gene>
<dbReference type="Gramene" id="Manes.13G051300.1.v8.1">
    <property type="protein sequence ID" value="Manes.13G051300.1.v8.1.CDS.1"/>
    <property type="gene ID" value="Manes.13G051300.v8.1"/>
</dbReference>
<comment type="pathway">
    <text evidence="1">Pigment biosynthesis; anthocyanin biosynthesis.</text>
</comment>
<dbReference type="Gene3D" id="3.40.50.2000">
    <property type="entry name" value="Glycogen Phosphorylase B"/>
    <property type="match status" value="2"/>
</dbReference>
<dbReference type="Proteomes" id="UP000091857">
    <property type="component" value="Chromosome 13"/>
</dbReference>
<evidence type="ECO:0000256" key="4">
    <source>
        <dbReference type="ARBA" id="ARBA00022679"/>
    </source>
</evidence>
<dbReference type="STRING" id="3983.A0A2C9UP62"/>
<dbReference type="InterPro" id="IPR035595">
    <property type="entry name" value="UDP_glycos_trans_CS"/>
</dbReference>
<dbReference type="EMBL" id="CM004399">
    <property type="protein sequence ID" value="OAY32861.1"/>
    <property type="molecule type" value="Genomic_DNA"/>
</dbReference>
<dbReference type="AlphaFoldDB" id="A0A2C9UP62"/>
<comment type="similarity">
    <text evidence="2 6">Belongs to the UDP-glycosyltransferase family.</text>
</comment>
<accession>A0A2C9UP62</accession>
<protein>
    <recommendedName>
        <fullName evidence="7">Glycosyltransferase</fullName>
        <ecNumber evidence="7">2.4.1.-</ecNumber>
    </recommendedName>
</protein>
<keyword evidence="9" id="KW-1185">Reference proteome</keyword>
<evidence type="ECO:0000256" key="3">
    <source>
        <dbReference type="ARBA" id="ARBA00022676"/>
    </source>
</evidence>
<evidence type="ECO:0000256" key="7">
    <source>
        <dbReference type="RuleBase" id="RU362057"/>
    </source>
</evidence>
<evidence type="ECO:0000256" key="1">
    <source>
        <dbReference type="ARBA" id="ARBA00004935"/>
    </source>
</evidence>
<dbReference type="UniPathway" id="UPA00009"/>
<keyword evidence="4 6" id="KW-0808">Transferase</keyword>
<dbReference type="EC" id="2.4.1.-" evidence="7"/>
<dbReference type="PANTHER" id="PTHR48049">
    <property type="entry name" value="GLYCOSYLTRANSFERASE"/>
    <property type="match status" value="1"/>
</dbReference>
<dbReference type="GO" id="GO:0009718">
    <property type="term" value="P:anthocyanin-containing compound biosynthetic process"/>
    <property type="evidence" value="ECO:0007669"/>
    <property type="project" value="UniProtKB-UniPathway"/>
</dbReference>
<dbReference type="FunFam" id="3.40.50.2000:FF:000037">
    <property type="entry name" value="Glycosyltransferase"/>
    <property type="match status" value="1"/>
</dbReference>
<evidence type="ECO:0000256" key="5">
    <source>
        <dbReference type="ARBA" id="ARBA00047606"/>
    </source>
</evidence>
<dbReference type="GO" id="GO:0047213">
    <property type="term" value="F:anthocyanidin 3-O-glucosyltransferase activity"/>
    <property type="evidence" value="ECO:0007669"/>
    <property type="project" value="UniProtKB-EC"/>
</dbReference>
<reference evidence="9" key="1">
    <citation type="journal article" date="2016" name="Nat. Biotechnol.">
        <title>Sequencing wild and cultivated cassava and related species reveals extensive interspecific hybridization and genetic diversity.</title>
        <authorList>
            <person name="Bredeson J.V."/>
            <person name="Lyons J.B."/>
            <person name="Prochnik S.E."/>
            <person name="Wu G.A."/>
            <person name="Ha C.M."/>
            <person name="Edsinger-Gonzales E."/>
            <person name="Grimwood J."/>
            <person name="Schmutz J."/>
            <person name="Rabbi I.Y."/>
            <person name="Egesi C."/>
            <person name="Nauluvula P."/>
            <person name="Lebot V."/>
            <person name="Ndunguru J."/>
            <person name="Mkamilo G."/>
            <person name="Bart R.S."/>
            <person name="Setter T.L."/>
            <person name="Gleadow R.M."/>
            <person name="Kulakow P."/>
            <person name="Ferguson M.E."/>
            <person name="Rounsley S."/>
            <person name="Rokhsar D.S."/>
        </authorList>
    </citation>
    <scope>NUCLEOTIDE SEQUENCE [LARGE SCALE GENOMIC DNA]</scope>
    <source>
        <strain evidence="9">cv. AM560-2</strain>
    </source>
</reference>
<dbReference type="InterPro" id="IPR002213">
    <property type="entry name" value="UDP_glucos_trans"/>
</dbReference>
<dbReference type="CDD" id="cd03784">
    <property type="entry name" value="GT1_Gtf-like"/>
    <property type="match status" value="1"/>
</dbReference>
<dbReference type="OMA" id="IKTCAEM"/>
<dbReference type="PROSITE" id="PS00375">
    <property type="entry name" value="UDPGT"/>
    <property type="match status" value="1"/>
</dbReference>
<dbReference type="GO" id="GO:0035251">
    <property type="term" value="F:UDP-glucosyltransferase activity"/>
    <property type="evidence" value="ECO:0000318"/>
    <property type="project" value="GO_Central"/>
</dbReference>
<evidence type="ECO:0000256" key="2">
    <source>
        <dbReference type="ARBA" id="ARBA00009995"/>
    </source>
</evidence>
<name>A0A2C9UP62_MANES</name>
<organism evidence="8 9">
    <name type="scientific">Manihot esculenta</name>
    <name type="common">Cassava</name>
    <name type="synonym">Jatropha manihot</name>
    <dbReference type="NCBI Taxonomy" id="3983"/>
    <lineage>
        <taxon>Eukaryota</taxon>
        <taxon>Viridiplantae</taxon>
        <taxon>Streptophyta</taxon>
        <taxon>Embryophyta</taxon>
        <taxon>Tracheophyta</taxon>
        <taxon>Spermatophyta</taxon>
        <taxon>Magnoliopsida</taxon>
        <taxon>eudicotyledons</taxon>
        <taxon>Gunneridae</taxon>
        <taxon>Pentapetalae</taxon>
        <taxon>rosids</taxon>
        <taxon>fabids</taxon>
        <taxon>Malpighiales</taxon>
        <taxon>Euphorbiaceae</taxon>
        <taxon>Crotonoideae</taxon>
        <taxon>Manihoteae</taxon>
        <taxon>Manihot</taxon>
    </lineage>
</organism>
<comment type="catalytic activity">
    <reaction evidence="5">
        <text>an anthocyanidin + UDP-alpha-D-glucose + H(+) = an anthocyanidin 3-O-beta-D-glucoside + UDP</text>
        <dbReference type="Rhea" id="RHEA:20093"/>
        <dbReference type="ChEBI" id="CHEBI:15378"/>
        <dbReference type="ChEBI" id="CHEBI:16307"/>
        <dbReference type="ChEBI" id="CHEBI:58223"/>
        <dbReference type="ChEBI" id="CHEBI:58885"/>
        <dbReference type="ChEBI" id="CHEBI:143576"/>
        <dbReference type="EC" id="2.4.1.115"/>
    </reaction>
</comment>
<dbReference type="Pfam" id="PF00201">
    <property type="entry name" value="UDPGT"/>
    <property type="match status" value="1"/>
</dbReference>
<sequence length="464" mass="51593">MGKQSADELHVLMFPYFAFGHISPFVQLSNRLSLHGLRVSFLSAPGNIPRIKSSLLLTPNVEIIPISLPPVEGLPPGLDSTSEMTPHMAELLKKSVDLMQPQIKTLLSQLNPHFVFIDFAQYWLPKLASELGIKTVFFSVFSAISGAFLTVPARDPGDKMPTVEDLSKPPIGFPLTSVTYAQTFQARDFLYLFKSFDGNPGAYHRVSEGMSGCTALAVKTCHEMEGPYVDFMKTEHQKPILLTGPLVPEPPTGELEEKWAQWLSKFPSGSVIFCSFGSETFLDDSQIEELALGLELTGLPFILVLKFPAGVDPQTELNRTLPKGFLERVKDRGIVHSGWVPQLLILANSSVGCYLCHSGFSSLIEGLVNDCQLVLLPLKGDQYLNSKVFAGDLNVGVEVKRRDEDGYFGKDDINEAVRKVMMEIEKEPCKSIRSSHKKWKEFLLNKEIQNKFITDMIKELKALA</sequence>
<dbReference type="InterPro" id="IPR050481">
    <property type="entry name" value="UDP-glycosyltransf_plant"/>
</dbReference>
<comment type="caution">
    <text evidence="8">The sequence shown here is derived from an EMBL/GenBank/DDBJ whole genome shotgun (WGS) entry which is preliminary data.</text>
</comment>
<keyword evidence="3 6" id="KW-0328">Glycosyltransferase</keyword>
<evidence type="ECO:0000256" key="6">
    <source>
        <dbReference type="RuleBase" id="RU003718"/>
    </source>
</evidence>
<dbReference type="SUPFAM" id="SSF53756">
    <property type="entry name" value="UDP-Glycosyltransferase/glycogen phosphorylase"/>
    <property type="match status" value="1"/>
</dbReference>
<evidence type="ECO:0000313" key="9">
    <source>
        <dbReference type="Proteomes" id="UP000091857"/>
    </source>
</evidence>
<dbReference type="PANTHER" id="PTHR48049:SF84">
    <property type="entry name" value="UDP-GLYCOSYLTRANSFERASE 79A6"/>
    <property type="match status" value="1"/>
</dbReference>
<proteinExistence type="inferred from homology"/>